<gene>
    <name evidence="2" type="ORF">RIF29_15755</name>
</gene>
<dbReference type="GO" id="GO:0004420">
    <property type="term" value="F:hydroxymethylglutaryl-CoA reductase (NADPH) activity"/>
    <property type="evidence" value="ECO:0007669"/>
    <property type="project" value="InterPro"/>
</dbReference>
<keyword evidence="1" id="KW-0472">Membrane</keyword>
<feature type="transmembrane region" description="Helical" evidence="1">
    <location>
        <begin position="73"/>
        <end position="92"/>
    </location>
</feature>
<dbReference type="GO" id="GO:0008299">
    <property type="term" value="P:isoprenoid biosynthetic process"/>
    <property type="evidence" value="ECO:0007669"/>
    <property type="project" value="TreeGrafter"/>
</dbReference>
<dbReference type="PANTHER" id="PTHR10572">
    <property type="entry name" value="3-HYDROXY-3-METHYLGLUTARYL-COENZYME A REDUCTASE"/>
    <property type="match status" value="1"/>
</dbReference>
<accession>A0AAN9IDV0</accession>
<dbReference type="GO" id="GO:0005778">
    <property type="term" value="C:peroxisomal membrane"/>
    <property type="evidence" value="ECO:0007669"/>
    <property type="project" value="TreeGrafter"/>
</dbReference>
<keyword evidence="1" id="KW-1133">Transmembrane helix</keyword>
<dbReference type="PANTHER" id="PTHR10572:SF24">
    <property type="entry name" value="3-HYDROXY-3-METHYLGLUTARYL-COENZYME A REDUCTASE"/>
    <property type="match status" value="1"/>
</dbReference>
<dbReference type="GO" id="GO:0016126">
    <property type="term" value="P:sterol biosynthetic process"/>
    <property type="evidence" value="ECO:0007669"/>
    <property type="project" value="TreeGrafter"/>
</dbReference>
<dbReference type="Gene3D" id="1.10.3270.10">
    <property type="entry name" value="HMGR, N-terminal domain"/>
    <property type="match status" value="1"/>
</dbReference>
<dbReference type="InterPro" id="IPR002202">
    <property type="entry name" value="HMG_CoA_Rdtase"/>
</dbReference>
<dbReference type="EMBL" id="JAYWIO010000003">
    <property type="protein sequence ID" value="KAK7274659.1"/>
    <property type="molecule type" value="Genomic_DNA"/>
</dbReference>
<evidence type="ECO:0000313" key="3">
    <source>
        <dbReference type="Proteomes" id="UP001372338"/>
    </source>
</evidence>
<dbReference type="AlphaFoldDB" id="A0AAN9IDV0"/>
<dbReference type="InterPro" id="IPR023282">
    <property type="entry name" value="HMG_CoA_Rdtase_N"/>
</dbReference>
<proteinExistence type="predicted"/>
<organism evidence="2 3">
    <name type="scientific">Crotalaria pallida</name>
    <name type="common">Smooth rattlebox</name>
    <name type="synonym">Crotalaria striata</name>
    <dbReference type="NCBI Taxonomy" id="3830"/>
    <lineage>
        <taxon>Eukaryota</taxon>
        <taxon>Viridiplantae</taxon>
        <taxon>Streptophyta</taxon>
        <taxon>Embryophyta</taxon>
        <taxon>Tracheophyta</taxon>
        <taxon>Spermatophyta</taxon>
        <taxon>Magnoliopsida</taxon>
        <taxon>eudicotyledons</taxon>
        <taxon>Gunneridae</taxon>
        <taxon>Pentapetalae</taxon>
        <taxon>rosids</taxon>
        <taxon>fabids</taxon>
        <taxon>Fabales</taxon>
        <taxon>Fabaceae</taxon>
        <taxon>Papilionoideae</taxon>
        <taxon>50 kb inversion clade</taxon>
        <taxon>genistoids sensu lato</taxon>
        <taxon>core genistoids</taxon>
        <taxon>Crotalarieae</taxon>
        <taxon>Crotalaria</taxon>
    </lineage>
</organism>
<sequence>MGIGTTLTCSKFEKSCNEGRTGEETEDEVEEGDELVQHDDLLTKGNISAIVGVSTLTRQQPRQQDHDQAFPELAAILSLIASFIYLLGFFDIDFIQSFIVRSSTEEEDDPLLNNHHDIEDEEIVKSVVEGKRLSYSLESSLRDSRRAALISREALQRVSGRSLHSLPLEGEQQCRQRQRKGAWRSGQRRLAVVTWMEVMKGLVASDWSRVSLEGWGRWLRQWTSTDGGGQLDMVERRANGVRTKKRI</sequence>
<reference evidence="2 3" key="1">
    <citation type="submission" date="2024-01" db="EMBL/GenBank/DDBJ databases">
        <title>The genomes of 5 underutilized Papilionoideae crops provide insights into root nodulation and disease resistanc.</title>
        <authorList>
            <person name="Yuan L."/>
        </authorList>
    </citation>
    <scope>NUCLEOTIDE SEQUENCE [LARGE SCALE GENOMIC DNA]</scope>
    <source>
        <strain evidence="2">ZHUSHIDOU_FW_LH</strain>
        <tissue evidence="2">Leaf</tissue>
    </source>
</reference>
<dbReference type="GO" id="GO:0015936">
    <property type="term" value="P:coenzyme A metabolic process"/>
    <property type="evidence" value="ECO:0007669"/>
    <property type="project" value="InterPro"/>
</dbReference>
<comment type="caution">
    <text evidence="2">The sequence shown here is derived from an EMBL/GenBank/DDBJ whole genome shotgun (WGS) entry which is preliminary data.</text>
</comment>
<dbReference type="GO" id="GO:0005789">
    <property type="term" value="C:endoplasmic reticulum membrane"/>
    <property type="evidence" value="ECO:0007669"/>
    <property type="project" value="TreeGrafter"/>
</dbReference>
<dbReference type="Proteomes" id="UP001372338">
    <property type="component" value="Unassembled WGS sequence"/>
</dbReference>
<keyword evidence="3" id="KW-1185">Reference proteome</keyword>
<keyword evidence="1" id="KW-0812">Transmembrane</keyword>
<protein>
    <submittedName>
        <fullName evidence="2">Uncharacterized protein</fullName>
    </submittedName>
</protein>
<name>A0AAN9IDV0_CROPI</name>
<evidence type="ECO:0000256" key="1">
    <source>
        <dbReference type="SAM" id="Phobius"/>
    </source>
</evidence>
<dbReference type="PROSITE" id="PS50065">
    <property type="entry name" value="HMG_COA_REDUCTASE_4"/>
    <property type="match status" value="1"/>
</dbReference>
<evidence type="ECO:0000313" key="2">
    <source>
        <dbReference type="EMBL" id="KAK7274659.1"/>
    </source>
</evidence>